<proteinExistence type="predicted"/>
<dbReference type="AlphaFoldDB" id="A0A0A9H7E0"/>
<protein>
    <submittedName>
        <fullName evidence="1">Uncharacterized protein</fullName>
    </submittedName>
</protein>
<organism evidence="1">
    <name type="scientific">Arundo donax</name>
    <name type="common">Giant reed</name>
    <name type="synonym">Donax arundinaceus</name>
    <dbReference type="NCBI Taxonomy" id="35708"/>
    <lineage>
        <taxon>Eukaryota</taxon>
        <taxon>Viridiplantae</taxon>
        <taxon>Streptophyta</taxon>
        <taxon>Embryophyta</taxon>
        <taxon>Tracheophyta</taxon>
        <taxon>Spermatophyta</taxon>
        <taxon>Magnoliopsida</taxon>
        <taxon>Liliopsida</taxon>
        <taxon>Poales</taxon>
        <taxon>Poaceae</taxon>
        <taxon>PACMAD clade</taxon>
        <taxon>Arundinoideae</taxon>
        <taxon>Arundineae</taxon>
        <taxon>Arundo</taxon>
    </lineage>
</organism>
<accession>A0A0A9H7E0</accession>
<reference evidence="1" key="2">
    <citation type="journal article" date="2015" name="Data Brief">
        <title>Shoot transcriptome of the giant reed, Arundo donax.</title>
        <authorList>
            <person name="Barrero R.A."/>
            <person name="Guerrero F.D."/>
            <person name="Moolhuijzen P."/>
            <person name="Goolsby J.A."/>
            <person name="Tidwell J."/>
            <person name="Bellgard S.E."/>
            <person name="Bellgard M.I."/>
        </authorList>
    </citation>
    <scope>NUCLEOTIDE SEQUENCE</scope>
    <source>
        <tissue evidence="1">Shoot tissue taken approximately 20 cm above the soil surface</tissue>
    </source>
</reference>
<dbReference type="EMBL" id="GBRH01169063">
    <property type="protein sequence ID" value="JAE28833.1"/>
    <property type="molecule type" value="Transcribed_RNA"/>
</dbReference>
<evidence type="ECO:0000313" key="1">
    <source>
        <dbReference type="EMBL" id="JAE28833.1"/>
    </source>
</evidence>
<name>A0A0A9H7E0_ARUDO</name>
<reference evidence="1" key="1">
    <citation type="submission" date="2014-09" db="EMBL/GenBank/DDBJ databases">
        <authorList>
            <person name="Magalhaes I.L.F."/>
            <person name="Oliveira U."/>
            <person name="Santos F.R."/>
            <person name="Vidigal T.H.D.A."/>
            <person name="Brescovit A.D."/>
            <person name="Santos A.J."/>
        </authorList>
    </citation>
    <scope>NUCLEOTIDE SEQUENCE</scope>
    <source>
        <tissue evidence="1">Shoot tissue taken approximately 20 cm above the soil surface</tissue>
    </source>
</reference>
<sequence>MRSFLFTEWSTTDSIIMTMLISMSKSHHRRLKV</sequence>